<dbReference type="Gene3D" id="3.40.850.10">
    <property type="entry name" value="Kinesin motor domain"/>
    <property type="match status" value="1"/>
</dbReference>
<dbReference type="GO" id="GO:0080175">
    <property type="term" value="P:phragmoplast microtubule organization"/>
    <property type="evidence" value="ECO:0007669"/>
    <property type="project" value="UniProtKB-ARBA"/>
</dbReference>
<dbReference type="GO" id="GO:0005874">
    <property type="term" value="C:microtubule"/>
    <property type="evidence" value="ECO:0007669"/>
    <property type="project" value="UniProtKB-KW"/>
</dbReference>
<evidence type="ECO:0000256" key="1">
    <source>
        <dbReference type="ARBA" id="ARBA00022701"/>
    </source>
</evidence>
<comment type="caution">
    <text evidence="11">The sequence shown here is derived from an EMBL/GenBank/DDBJ whole genome shotgun (WGS) entry which is preliminary data.</text>
</comment>
<evidence type="ECO:0000256" key="5">
    <source>
        <dbReference type="ARBA" id="ARBA00023175"/>
    </source>
</evidence>
<dbReference type="InterPro" id="IPR044986">
    <property type="entry name" value="KIF15/KIN-12"/>
</dbReference>
<evidence type="ECO:0000256" key="3">
    <source>
        <dbReference type="ARBA" id="ARBA00022840"/>
    </source>
</evidence>
<dbReference type="GO" id="GO:0008017">
    <property type="term" value="F:microtubule binding"/>
    <property type="evidence" value="ECO:0007669"/>
    <property type="project" value="InterPro"/>
</dbReference>
<dbReference type="PROSITE" id="PS00411">
    <property type="entry name" value="KINESIN_MOTOR_1"/>
    <property type="match status" value="1"/>
</dbReference>
<dbReference type="PROSITE" id="PS50067">
    <property type="entry name" value="KINESIN_MOTOR_2"/>
    <property type="match status" value="1"/>
</dbReference>
<dbReference type="PANTHER" id="PTHR37739">
    <property type="entry name" value="KINESIN-LIKE PROTEIN KIN-12D"/>
    <property type="match status" value="1"/>
</dbReference>
<evidence type="ECO:0000313" key="11">
    <source>
        <dbReference type="EMBL" id="KAK1412020.1"/>
    </source>
</evidence>
<evidence type="ECO:0000256" key="2">
    <source>
        <dbReference type="ARBA" id="ARBA00022741"/>
    </source>
</evidence>
<keyword evidence="4 8" id="KW-0175">Coiled coil</keyword>
<keyword evidence="12" id="KW-1185">Reference proteome</keyword>
<dbReference type="AlphaFoldDB" id="A0AAD8NDQ1"/>
<dbReference type="PANTHER" id="PTHR37739:SF16">
    <property type="entry name" value="KINESIN-LIKE PROTEIN"/>
    <property type="match status" value="1"/>
</dbReference>
<keyword evidence="5 7" id="KW-0505">Motor protein</keyword>
<dbReference type="GO" id="GO:0003777">
    <property type="term" value="F:microtubule motor activity"/>
    <property type="evidence" value="ECO:0007669"/>
    <property type="project" value="InterPro"/>
</dbReference>
<dbReference type="SMART" id="SM00129">
    <property type="entry name" value="KISc"/>
    <property type="match status" value="1"/>
</dbReference>
<dbReference type="InterPro" id="IPR036961">
    <property type="entry name" value="Kinesin_motor_dom_sf"/>
</dbReference>
<feature type="region of interest" description="Disordered" evidence="9">
    <location>
        <begin position="587"/>
        <end position="627"/>
    </location>
</feature>
<evidence type="ECO:0000313" key="12">
    <source>
        <dbReference type="Proteomes" id="UP001229421"/>
    </source>
</evidence>
<organism evidence="11 12">
    <name type="scientific">Tagetes erecta</name>
    <name type="common">African marigold</name>
    <dbReference type="NCBI Taxonomy" id="13708"/>
    <lineage>
        <taxon>Eukaryota</taxon>
        <taxon>Viridiplantae</taxon>
        <taxon>Streptophyta</taxon>
        <taxon>Embryophyta</taxon>
        <taxon>Tracheophyta</taxon>
        <taxon>Spermatophyta</taxon>
        <taxon>Magnoliopsida</taxon>
        <taxon>eudicotyledons</taxon>
        <taxon>Gunneridae</taxon>
        <taxon>Pentapetalae</taxon>
        <taxon>asterids</taxon>
        <taxon>campanulids</taxon>
        <taxon>Asterales</taxon>
        <taxon>Asteraceae</taxon>
        <taxon>Asteroideae</taxon>
        <taxon>Heliantheae alliance</taxon>
        <taxon>Tageteae</taxon>
        <taxon>Tagetes</taxon>
    </lineage>
</organism>
<keyword evidence="3 7" id="KW-0067">ATP-binding</keyword>
<dbReference type="InterPro" id="IPR001752">
    <property type="entry name" value="Kinesin_motor_dom"/>
</dbReference>
<feature type="compositionally biased region" description="Polar residues" evidence="9">
    <location>
        <begin position="18"/>
        <end position="29"/>
    </location>
</feature>
<accession>A0AAD8NDQ1</accession>
<comment type="similarity">
    <text evidence="6">Belongs to the TRAFAC class myosin-kinesin ATPase superfamily. Kinesin family. KIN-12 subfamily.</text>
</comment>
<dbReference type="FunFam" id="3.40.850.10:FF:000052">
    <property type="entry name" value="Kinesin-like protein KIN-12F"/>
    <property type="match status" value="1"/>
</dbReference>
<gene>
    <name evidence="11" type="ORF">QVD17_32957</name>
</gene>
<sequence>MKHFTHPRNAILREHSSSDTQQLTPNSTMKHNRSSNRKHKSSAKENAPPPSDNAISDPKPSVAGKLKSLLPPKPPNPLKRKIGTDFVPENGGCGSTDSGVKVIVRMRPLSNNEEGETIVQKTSGDSLSMLGHQFTFDHVADTKSTQIDIFQVVGAPLVENCLAGFNSSIFAYGQTGSGKTYTIWGPTNTLLEETSHSNDQGLTPRVFARLFSRINEEQNIHADKQLMYQCRCSFLEIYNEQITDLLNPSQKHLHLREDTKTGVYVENLTEETICSMKDVTQLLKKGLSNRKTGSTSLNAESSRSHSVFTCVVESSCKSVDGLRSFKTSRINLVDLAGSERQKLTGAAGERLKEAGNINRSLSQLGNLINILAEVSQTGKQRHIPYRDSKLTFLLQESLGGNAKLAMICAISPAPSCKNETFSTLRFAQRAKAIKNKAIVNEQLQNDVNTLREVIRQLKDELVRMKSTGNQVDPSTGYSKAWNARRSISLLKYSLHHPMILPHVDDDGDEEMEIVEESEQRLDRKDSEDMDVNMQEDISDPVVTLEVTAVQNLETNEENKDSVMDASTQTGLVDGVIANLPLESSEASPVLKSPTLSVSPLPTNSSRKSLRTSSMLTASQKDHLEKSCPKSFSDHLSASLHRGLEVLNKHKKVPAFTQSSFRVSYKPLDSKPLLVKKDAGVQAVLQGNELEGEKPVVYLCRNCKCTSSQDVKDGNDCSNLQLVPVDGSQPADKNKQLVPKAVEKVLAGAIRREMALEELCTRQDSEINQLNRLLEQYKHERECNLVIGRIREDKIARLESLMDGILTAEEFKANELVSLKNENKILMENYENHPEVLRTEIEFQRFQDELERYQNFFDLGERDVLLEEIQDLRTQLQFYMDSSSKRSNALQITYPSDPSAGPTLSTVQVIADQRFEAESKWASLVEDLELKLQESQRLVEKQKHELDMERKCAKELKDAMQMAMEGHAKMLEQYADLEEKHINLLTTQRRIEDGIIDVQKAAAKAGVKGAESKFINALATEISILKAENEKERRYYRDESNGLKAQLKDTDEAVVAAGELLVRLKEAEEAIAAAEARTIEAEQEKEKAYKEIEKLKKKHKISVSEMPKDDCNSINAEQQWKDDLDKSYNEGELTKLTEPSSWLFGYDTCNI</sequence>
<feature type="domain" description="Kinesin motor" evidence="10">
    <location>
        <begin position="99"/>
        <end position="433"/>
    </location>
</feature>
<evidence type="ECO:0000256" key="9">
    <source>
        <dbReference type="SAM" id="MobiDB-lite"/>
    </source>
</evidence>
<dbReference type="InterPro" id="IPR019821">
    <property type="entry name" value="Kinesin_motor_CS"/>
</dbReference>
<feature type="coiled-coil region" evidence="8">
    <location>
        <begin position="1056"/>
        <end position="1097"/>
    </location>
</feature>
<dbReference type="InterPro" id="IPR027417">
    <property type="entry name" value="P-loop_NTPase"/>
</dbReference>
<feature type="compositionally biased region" description="Polar residues" evidence="9">
    <location>
        <begin position="593"/>
        <end position="618"/>
    </location>
</feature>
<dbReference type="GO" id="GO:0055046">
    <property type="term" value="P:microgametogenesis"/>
    <property type="evidence" value="ECO:0007669"/>
    <property type="project" value="UniProtKB-ARBA"/>
</dbReference>
<evidence type="ECO:0000256" key="6">
    <source>
        <dbReference type="ARBA" id="ARBA00034488"/>
    </source>
</evidence>
<keyword evidence="2 7" id="KW-0547">Nucleotide-binding</keyword>
<evidence type="ECO:0000256" key="4">
    <source>
        <dbReference type="ARBA" id="ARBA00023054"/>
    </source>
</evidence>
<dbReference type="PRINTS" id="PR00380">
    <property type="entry name" value="KINESINHEAVY"/>
</dbReference>
<reference evidence="11" key="1">
    <citation type="journal article" date="2023" name="bioRxiv">
        <title>Improved chromosome-level genome assembly for marigold (Tagetes erecta).</title>
        <authorList>
            <person name="Jiang F."/>
            <person name="Yuan L."/>
            <person name="Wang S."/>
            <person name="Wang H."/>
            <person name="Xu D."/>
            <person name="Wang A."/>
            <person name="Fan W."/>
        </authorList>
    </citation>
    <scope>NUCLEOTIDE SEQUENCE</scope>
    <source>
        <strain evidence="11">WSJ</strain>
        <tissue evidence="11">Leaf</tissue>
    </source>
</reference>
<feature type="region of interest" description="Disordered" evidence="9">
    <location>
        <begin position="1"/>
        <end position="91"/>
    </location>
</feature>
<feature type="coiled-coil region" evidence="8">
    <location>
        <begin position="440"/>
        <end position="467"/>
    </location>
</feature>
<protein>
    <recommendedName>
        <fullName evidence="10">Kinesin motor domain-containing protein</fullName>
    </recommendedName>
</protein>
<proteinExistence type="inferred from homology"/>
<evidence type="ECO:0000259" key="10">
    <source>
        <dbReference type="PROSITE" id="PS50067"/>
    </source>
</evidence>
<evidence type="ECO:0000256" key="7">
    <source>
        <dbReference type="PROSITE-ProRule" id="PRU00283"/>
    </source>
</evidence>
<feature type="compositionally biased region" description="Basic residues" evidence="9">
    <location>
        <begin position="30"/>
        <end position="41"/>
    </location>
</feature>
<dbReference type="EMBL" id="JAUHHV010000009">
    <property type="protein sequence ID" value="KAK1412020.1"/>
    <property type="molecule type" value="Genomic_DNA"/>
</dbReference>
<dbReference type="GO" id="GO:0007112">
    <property type="term" value="P:male meiosis cytokinesis"/>
    <property type="evidence" value="ECO:0007669"/>
    <property type="project" value="UniProtKB-ARBA"/>
</dbReference>
<feature type="binding site" evidence="7">
    <location>
        <begin position="173"/>
        <end position="180"/>
    </location>
    <ligand>
        <name>ATP</name>
        <dbReference type="ChEBI" id="CHEBI:30616"/>
    </ligand>
</feature>
<dbReference type="Proteomes" id="UP001229421">
    <property type="component" value="Unassembled WGS sequence"/>
</dbReference>
<evidence type="ECO:0000256" key="8">
    <source>
        <dbReference type="SAM" id="Coils"/>
    </source>
</evidence>
<dbReference type="GO" id="GO:0009524">
    <property type="term" value="C:phragmoplast"/>
    <property type="evidence" value="ECO:0007669"/>
    <property type="project" value="UniProtKB-ARBA"/>
</dbReference>
<dbReference type="GO" id="GO:0007018">
    <property type="term" value="P:microtubule-based movement"/>
    <property type="evidence" value="ECO:0007669"/>
    <property type="project" value="InterPro"/>
</dbReference>
<dbReference type="Pfam" id="PF00225">
    <property type="entry name" value="Kinesin"/>
    <property type="match status" value="1"/>
</dbReference>
<dbReference type="GO" id="GO:0005524">
    <property type="term" value="F:ATP binding"/>
    <property type="evidence" value="ECO:0007669"/>
    <property type="project" value="UniProtKB-UniRule"/>
</dbReference>
<name>A0AAD8NDQ1_TARER</name>
<keyword evidence="1" id="KW-0493">Microtubule</keyword>
<dbReference type="SUPFAM" id="SSF52540">
    <property type="entry name" value="P-loop containing nucleoside triphosphate hydrolases"/>
    <property type="match status" value="1"/>
</dbReference>